<dbReference type="PROSITE" id="PS00198">
    <property type="entry name" value="4FE4S_FER_1"/>
    <property type="match status" value="1"/>
</dbReference>
<dbReference type="Pfam" id="PF00037">
    <property type="entry name" value="Fer4"/>
    <property type="match status" value="1"/>
</dbReference>
<sequence>MPMDAWGLAMWFPDQCRGCLECVRVCPEKALELVAPCEYECPAHVDVPSYISLLGEGNVDEAIRIHRERNPFVAVSARVCPHPCETMCERRKTDNPVSVRSLKRYMADSSKSSSLKPTIKEDSRNAKKKIAIVGSGPAGLSCAYFLRRIGYQVTVFEKADKPGGMLTSMIPAYRLPQEIVNNEIDFILNLGIELKLNTEVGKDISIDALKNQGYQAIFIAVGAQGSPSIGIPGEEMNGVIQALDFLRDCRSGKNPKIGKRVAVIGGGNSAIDAARIALRQGADVTVVYRRNIEEMPAIQAEVEEAEKEGVKFRILARPKEIKGKNGKAESLVCEEMMMKGYDRTARNKSVPVPGKEFTLDVDTIISAIGQKLDAEKIMKEVGIGFSYEGFVFINKHTMVTNIPNIFSGGDAVTGPSTVTAAIGQGEKAARNIDKYLAKDFLTDEELKTRYPWLEHYDSTVKFNPKGAPAKHNRTATPLIPVSERMSANKEVEVTLSKDDVIRESSRCLRCDYLVETQRQRIKTAAKS</sequence>
<comment type="caution">
    <text evidence="5">The sequence shown here is derived from an EMBL/GenBank/DDBJ whole genome shotgun (WGS) entry which is preliminary data.</text>
</comment>
<dbReference type="GO" id="GO:0046872">
    <property type="term" value="F:metal ion binding"/>
    <property type="evidence" value="ECO:0007669"/>
    <property type="project" value="UniProtKB-KW"/>
</dbReference>
<dbReference type="InterPro" id="IPR028261">
    <property type="entry name" value="DPD_II"/>
</dbReference>
<dbReference type="GO" id="GO:0051536">
    <property type="term" value="F:iron-sulfur cluster binding"/>
    <property type="evidence" value="ECO:0007669"/>
    <property type="project" value="UniProtKB-KW"/>
</dbReference>
<evidence type="ECO:0000259" key="4">
    <source>
        <dbReference type="PROSITE" id="PS51379"/>
    </source>
</evidence>
<dbReference type="STRING" id="1817883.A3G31_06815"/>
<dbReference type="PANTHER" id="PTHR42783:SF3">
    <property type="entry name" value="GLUTAMATE SYNTHASE [NADPH] SMALL CHAIN-RELATED"/>
    <property type="match status" value="1"/>
</dbReference>
<dbReference type="Pfam" id="PF14691">
    <property type="entry name" value="Fer4_20"/>
    <property type="match status" value="1"/>
</dbReference>
<evidence type="ECO:0000313" key="5">
    <source>
        <dbReference type="EMBL" id="OGL52125.1"/>
    </source>
</evidence>
<dbReference type="Pfam" id="PF07992">
    <property type="entry name" value="Pyr_redox_2"/>
    <property type="match status" value="1"/>
</dbReference>
<evidence type="ECO:0000256" key="2">
    <source>
        <dbReference type="ARBA" id="ARBA00023004"/>
    </source>
</evidence>
<dbReference type="InterPro" id="IPR009051">
    <property type="entry name" value="Helical_ferredxn"/>
</dbReference>
<dbReference type="InterPro" id="IPR023753">
    <property type="entry name" value="FAD/NAD-binding_dom"/>
</dbReference>
<organism evidence="5 6">
    <name type="scientific">Candidatus Schekmanbacteria bacterium RIFCSPLOWO2_12_FULL_38_15</name>
    <dbReference type="NCBI Taxonomy" id="1817883"/>
    <lineage>
        <taxon>Bacteria</taxon>
        <taxon>Candidatus Schekmaniibacteriota</taxon>
    </lineage>
</organism>
<dbReference type="Proteomes" id="UP000178082">
    <property type="component" value="Unassembled WGS sequence"/>
</dbReference>
<gene>
    <name evidence="5" type="ORF">A3G31_06815</name>
</gene>
<accession>A0A1F7SEC9</accession>
<dbReference type="InterPro" id="IPR017896">
    <property type="entry name" value="4Fe4S_Fe-S-bd"/>
</dbReference>
<name>A0A1F7SEC9_9BACT</name>
<dbReference type="EMBL" id="MGDI01000033">
    <property type="protein sequence ID" value="OGL52125.1"/>
    <property type="molecule type" value="Genomic_DNA"/>
</dbReference>
<dbReference type="InterPro" id="IPR017900">
    <property type="entry name" value="4Fe4S_Fe_S_CS"/>
</dbReference>
<dbReference type="Gene3D" id="3.50.50.60">
    <property type="entry name" value="FAD/NAD(P)-binding domain"/>
    <property type="match status" value="2"/>
</dbReference>
<dbReference type="PANTHER" id="PTHR42783">
    <property type="entry name" value="GLUTAMATE SYNTHASE [NADPH] SMALL CHAIN"/>
    <property type="match status" value="1"/>
</dbReference>
<proteinExistence type="predicted"/>
<dbReference type="Gene3D" id="1.10.1060.10">
    <property type="entry name" value="Alpha-helical ferredoxin"/>
    <property type="match status" value="1"/>
</dbReference>
<dbReference type="SUPFAM" id="SSF46548">
    <property type="entry name" value="alpha-helical ferredoxin"/>
    <property type="match status" value="1"/>
</dbReference>
<dbReference type="SUPFAM" id="SSF51971">
    <property type="entry name" value="Nucleotide-binding domain"/>
    <property type="match status" value="1"/>
</dbReference>
<dbReference type="InterPro" id="IPR036188">
    <property type="entry name" value="FAD/NAD-bd_sf"/>
</dbReference>
<keyword evidence="2" id="KW-0408">Iron</keyword>
<protein>
    <recommendedName>
        <fullName evidence="4">4Fe-4S ferredoxin-type domain-containing protein</fullName>
    </recommendedName>
</protein>
<feature type="domain" description="4Fe-4S ferredoxin-type" evidence="4">
    <location>
        <begin position="7"/>
        <end position="36"/>
    </location>
</feature>
<dbReference type="PRINTS" id="PR00419">
    <property type="entry name" value="ADXRDTASE"/>
</dbReference>
<dbReference type="PROSITE" id="PS51379">
    <property type="entry name" value="4FE4S_FER_2"/>
    <property type="match status" value="1"/>
</dbReference>
<dbReference type="GO" id="GO:0016491">
    <property type="term" value="F:oxidoreductase activity"/>
    <property type="evidence" value="ECO:0007669"/>
    <property type="project" value="InterPro"/>
</dbReference>
<dbReference type="AlphaFoldDB" id="A0A1F7SEC9"/>
<reference evidence="5 6" key="1">
    <citation type="journal article" date="2016" name="Nat. Commun.">
        <title>Thousands of microbial genomes shed light on interconnected biogeochemical processes in an aquifer system.</title>
        <authorList>
            <person name="Anantharaman K."/>
            <person name="Brown C.T."/>
            <person name="Hug L.A."/>
            <person name="Sharon I."/>
            <person name="Castelle C.J."/>
            <person name="Probst A.J."/>
            <person name="Thomas B.C."/>
            <person name="Singh A."/>
            <person name="Wilkins M.J."/>
            <person name="Karaoz U."/>
            <person name="Brodie E.L."/>
            <person name="Williams K.H."/>
            <person name="Hubbard S.S."/>
            <person name="Banfield J.F."/>
        </authorList>
    </citation>
    <scope>NUCLEOTIDE SEQUENCE [LARGE SCALE GENOMIC DNA]</scope>
</reference>
<evidence type="ECO:0000313" key="6">
    <source>
        <dbReference type="Proteomes" id="UP000178082"/>
    </source>
</evidence>
<evidence type="ECO:0000256" key="3">
    <source>
        <dbReference type="ARBA" id="ARBA00023014"/>
    </source>
</evidence>
<keyword evidence="1" id="KW-0479">Metal-binding</keyword>
<keyword evidence="3" id="KW-0411">Iron-sulfur</keyword>
<evidence type="ECO:0000256" key="1">
    <source>
        <dbReference type="ARBA" id="ARBA00022723"/>
    </source>
</evidence>